<protein>
    <recommendedName>
        <fullName evidence="4">DUF4961 domain-containing protein</fullName>
    </recommendedName>
</protein>
<feature type="transmembrane region" description="Helical" evidence="1">
    <location>
        <begin position="7"/>
        <end position="31"/>
    </location>
</feature>
<keyword evidence="1" id="KW-0812">Transmembrane</keyword>
<organism evidence="2 3">
    <name type="scientific">Parapedobacter indicus</name>
    <dbReference type="NCBI Taxonomy" id="1477437"/>
    <lineage>
        <taxon>Bacteria</taxon>
        <taxon>Pseudomonadati</taxon>
        <taxon>Bacteroidota</taxon>
        <taxon>Sphingobacteriia</taxon>
        <taxon>Sphingobacteriales</taxon>
        <taxon>Sphingobacteriaceae</taxon>
        <taxon>Parapedobacter</taxon>
    </lineage>
</organism>
<dbReference type="RefSeq" id="WP_090623142.1">
    <property type="nucleotide sequence ID" value="NZ_FOQO01000001.1"/>
</dbReference>
<dbReference type="Proteomes" id="UP000198670">
    <property type="component" value="Unassembled WGS sequence"/>
</dbReference>
<evidence type="ECO:0000256" key="1">
    <source>
        <dbReference type="SAM" id="Phobius"/>
    </source>
</evidence>
<gene>
    <name evidence="2" type="ORF">SAMN05444682_101308</name>
</gene>
<evidence type="ECO:0000313" key="3">
    <source>
        <dbReference type="Proteomes" id="UP000198670"/>
    </source>
</evidence>
<dbReference type="InterPro" id="IPR032522">
    <property type="entry name" value="DUF4961"/>
</dbReference>
<name>A0A1I3D443_9SPHI</name>
<evidence type="ECO:0008006" key="4">
    <source>
        <dbReference type="Google" id="ProtNLM"/>
    </source>
</evidence>
<sequence>MKPVTRTLLYCYLAVGLFVTLFLVHCGLTALTVTVPEQAMVNERVTFVMHSGAEPRIEEPGTYTTQLLAGIMVPKSWNARENAVLTFTSPKGNGTMRMIPNSEIEPVSGVNWHQAAKNMFGIGPNLVDDFEWIVYRSTQSYTFRNNEDINFDVNVECNVGAENMLVRLGFYVGSSIENLRPEDTDYKKVAFSQVFEVTGGEGDLIDFVNPQLAAIQPVRSLDNDIITLTFDAGVTHTALDNQEDIYLTIKCFDEAGALIAEVNEQTDKTRLTDIGGKRFLLDFWPRGYFNLEKDQRIARLEYYCTDATGTQRVGYGNTEEPFTYTFRCQ</sequence>
<dbReference type="EMBL" id="FOQO01000001">
    <property type="protein sequence ID" value="SFH81483.1"/>
    <property type="molecule type" value="Genomic_DNA"/>
</dbReference>
<keyword evidence="1" id="KW-1133">Transmembrane helix</keyword>
<reference evidence="2 3" key="1">
    <citation type="submission" date="2016-10" db="EMBL/GenBank/DDBJ databases">
        <authorList>
            <person name="de Groot N.N."/>
        </authorList>
    </citation>
    <scope>NUCLEOTIDE SEQUENCE [LARGE SCALE GENOMIC DNA]</scope>
    <source>
        <strain evidence="2 3">RK1</strain>
    </source>
</reference>
<proteinExistence type="predicted"/>
<accession>A0A1I3D443</accession>
<dbReference type="AlphaFoldDB" id="A0A1I3D443"/>
<dbReference type="STRING" id="1477437.SAMN05444682_101308"/>
<dbReference type="OrthoDB" id="1406466at2"/>
<keyword evidence="3" id="KW-1185">Reference proteome</keyword>
<dbReference type="Pfam" id="PF16328">
    <property type="entry name" value="DUF4961"/>
    <property type="match status" value="1"/>
</dbReference>
<keyword evidence="1" id="KW-0472">Membrane</keyword>
<evidence type="ECO:0000313" key="2">
    <source>
        <dbReference type="EMBL" id="SFH81483.1"/>
    </source>
</evidence>